<organism evidence="7">
    <name type="scientific">Candidatus Kentrum sp. LPFa</name>
    <dbReference type="NCBI Taxonomy" id="2126335"/>
    <lineage>
        <taxon>Bacteria</taxon>
        <taxon>Pseudomonadati</taxon>
        <taxon>Pseudomonadota</taxon>
        <taxon>Gammaproteobacteria</taxon>
        <taxon>Candidatus Kentrum</taxon>
    </lineage>
</organism>
<dbReference type="PANTHER" id="PTHR33217">
    <property type="entry name" value="TRANSPOSASE FOR INSERTION SEQUENCE ELEMENT IS1081"/>
    <property type="match status" value="1"/>
</dbReference>
<evidence type="ECO:0000256" key="5">
    <source>
        <dbReference type="ARBA" id="ARBA00023172"/>
    </source>
</evidence>
<dbReference type="GO" id="GO:0003677">
    <property type="term" value="F:DNA binding"/>
    <property type="evidence" value="ECO:0007669"/>
    <property type="project" value="UniProtKB-UniRule"/>
</dbReference>
<keyword evidence="3 6" id="KW-0815">Transposition</keyword>
<evidence type="ECO:0000256" key="1">
    <source>
        <dbReference type="ARBA" id="ARBA00002190"/>
    </source>
</evidence>
<dbReference type="PANTHER" id="PTHR33217:SF5">
    <property type="entry name" value="MUTATOR FAMILY TRANSPOSASE"/>
    <property type="match status" value="1"/>
</dbReference>
<evidence type="ECO:0000313" key="7">
    <source>
        <dbReference type="EMBL" id="VFK30129.1"/>
    </source>
</evidence>
<proteinExistence type="inferred from homology"/>
<comment type="function">
    <text evidence="1 6">Required for the transposition of the insertion element.</text>
</comment>
<protein>
    <recommendedName>
        <fullName evidence="6">Mutator family transposase</fullName>
    </recommendedName>
</protein>
<keyword evidence="5 6" id="KW-0233">DNA recombination</keyword>
<keyword evidence="4 6" id="KW-0238">DNA-binding</keyword>
<evidence type="ECO:0000256" key="6">
    <source>
        <dbReference type="RuleBase" id="RU365089"/>
    </source>
</evidence>
<evidence type="ECO:0000256" key="2">
    <source>
        <dbReference type="ARBA" id="ARBA00010961"/>
    </source>
</evidence>
<evidence type="ECO:0000256" key="4">
    <source>
        <dbReference type="ARBA" id="ARBA00023125"/>
    </source>
</evidence>
<dbReference type="GO" id="GO:0006313">
    <property type="term" value="P:DNA transposition"/>
    <property type="evidence" value="ECO:0007669"/>
    <property type="project" value="UniProtKB-UniRule"/>
</dbReference>
<dbReference type="AlphaFoldDB" id="A0A450XLM3"/>
<gene>
    <name evidence="7" type="ORF">BECKLPF1236A_GA0070988_107891</name>
</gene>
<dbReference type="InterPro" id="IPR001207">
    <property type="entry name" value="Transposase_mutator"/>
</dbReference>
<dbReference type="GO" id="GO:0004803">
    <property type="term" value="F:transposase activity"/>
    <property type="evidence" value="ECO:0007669"/>
    <property type="project" value="UniProtKB-UniRule"/>
</dbReference>
<sequence>MYARGLTTRDIQQTLQEIYGIDISPTFISEVTNKILPEIIEWQSRPLEPI</sequence>
<dbReference type="EMBL" id="CAADFM010000789">
    <property type="protein sequence ID" value="VFK30129.1"/>
    <property type="molecule type" value="Genomic_DNA"/>
</dbReference>
<dbReference type="Pfam" id="PF00872">
    <property type="entry name" value="Transposase_mut"/>
    <property type="match status" value="1"/>
</dbReference>
<evidence type="ECO:0000256" key="3">
    <source>
        <dbReference type="ARBA" id="ARBA00022578"/>
    </source>
</evidence>
<comment type="similarity">
    <text evidence="2 6">Belongs to the transposase mutator family.</text>
</comment>
<accession>A0A450XLM3</accession>
<name>A0A450XLM3_9GAMM</name>
<reference evidence="7" key="1">
    <citation type="submission" date="2019-02" db="EMBL/GenBank/DDBJ databases">
        <authorList>
            <person name="Gruber-Vodicka R. H."/>
            <person name="Seah K. B. B."/>
        </authorList>
    </citation>
    <scope>NUCLEOTIDE SEQUENCE</scope>
    <source>
        <strain evidence="7">BECK_S312</strain>
    </source>
</reference>
<keyword evidence="6" id="KW-0814">Transposable element</keyword>